<organism evidence="2 3">
    <name type="scientific">Psychrobacter frigidicola</name>
    <dbReference type="NCBI Taxonomy" id="45611"/>
    <lineage>
        <taxon>Bacteria</taxon>
        <taxon>Pseudomonadati</taxon>
        <taxon>Pseudomonadota</taxon>
        <taxon>Gammaproteobacteria</taxon>
        <taxon>Moraxellales</taxon>
        <taxon>Moraxellaceae</taxon>
        <taxon>Psychrobacter</taxon>
    </lineage>
</organism>
<dbReference type="EMBL" id="VORZ01000004">
    <property type="protein sequence ID" value="TXD96275.1"/>
    <property type="molecule type" value="Genomic_DNA"/>
</dbReference>
<dbReference type="Pfam" id="PF04471">
    <property type="entry name" value="Mrr_cat"/>
    <property type="match status" value="1"/>
</dbReference>
<protein>
    <submittedName>
        <fullName evidence="2">Restriction endonuclease</fullName>
    </submittedName>
</protein>
<keyword evidence="3" id="KW-1185">Reference proteome</keyword>
<evidence type="ECO:0000259" key="1">
    <source>
        <dbReference type="Pfam" id="PF04471"/>
    </source>
</evidence>
<sequence length="268" mass="31172">MSKKKDWFEFQEDIKNHFNSLGADAETNIKVQGVRTCHDIDVLVKTRFLGENITWIIEAKHWKSKVTKAQVLTLRAIVEDIGADRGFIISVAGFQSGAFEAANNTNVKLKTFDELKVDTQGLIEAEILKTYYKRLSLLEDRYWSHSKGLRIEYGLRHHTADYSMQFTGQQLLTIARTAIMAAQERKYPINLESFLKEHKGEKVAHNFQQLSMWLNLNLNHFDEKLLTAELKMYKNGDYQPDTKYRTRNHEQTNTELMAKAIYNARKNH</sequence>
<dbReference type="InterPro" id="IPR011856">
    <property type="entry name" value="tRNA_endonuc-like_dom_sf"/>
</dbReference>
<dbReference type="RefSeq" id="WP_147224371.1">
    <property type="nucleotide sequence ID" value="NZ_CAJGYY010000001.1"/>
</dbReference>
<dbReference type="GO" id="GO:0009307">
    <property type="term" value="P:DNA restriction-modification system"/>
    <property type="evidence" value="ECO:0007669"/>
    <property type="project" value="InterPro"/>
</dbReference>
<dbReference type="OrthoDB" id="8456870at2"/>
<comment type="caution">
    <text evidence="2">The sequence shown here is derived from an EMBL/GenBank/DDBJ whole genome shotgun (WGS) entry which is preliminary data.</text>
</comment>
<dbReference type="AlphaFoldDB" id="A0A5C6ZZ75"/>
<dbReference type="InterPro" id="IPR011335">
    <property type="entry name" value="Restrct_endonuc-II-like"/>
</dbReference>
<keyword evidence="2" id="KW-0378">Hydrolase</keyword>
<dbReference type="SUPFAM" id="SSF52980">
    <property type="entry name" value="Restriction endonuclease-like"/>
    <property type="match status" value="1"/>
</dbReference>
<dbReference type="GO" id="GO:0004519">
    <property type="term" value="F:endonuclease activity"/>
    <property type="evidence" value="ECO:0007669"/>
    <property type="project" value="UniProtKB-KW"/>
</dbReference>
<keyword evidence="2" id="KW-0540">Nuclease</keyword>
<gene>
    <name evidence="2" type="ORF">ES754_11640</name>
</gene>
<evidence type="ECO:0000313" key="3">
    <source>
        <dbReference type="Proteomes" id="UP000321903"/>
    </source>
</evidence>
<name>A0A5C6ZZ75_9GAMM</name>
<reference evidence="2 3" key="1">
    <citation type="submission" date="2019-08" db="EMBL/GenBank/DDBJ databases">
        <title>Genome sequence of Psychrobacter frigidicola ACAM304 (type strain).</title>
        <authorList>
            <person name="Bowman J.P."/>
        </authorList>
    </citation>
    <scope>NUCLEOTIDE SEQUENCE [LARGE SCALE GENOMIC DNA]</scope>
    <source>
        <strain evidence="2 3">ACAM 304</strain>
    </source>
</reference>
<dbReference type="Gene3D" id="3.40.1350.10">
    <property type="match status" value="1"/>
</dbReference>
<keyword evidence="2" id="KW-0255">Endonuclease</keyword>
<feature type="domain" description="Restriction endonuclease type IV Mrr" evidence="1">
    <location>
        <begin position="4"/>
        <end position="115"/>
    </location>
</feature>
<dbReference type="GO" id="GO:0003677">
    <property type="term" value="F:DNA binding"/>
    <property type="evidence" value="ECO:0007669"/>
    <property type="project" value="InterPro"/>
</dbReference>
<evidence type="ECO:0000313" key="2">
    <source>
        <dbReference type="EMBL" id="TXD96275.1"/>
    </source>
</evidence>
<proteinExistence type="predicted"/>
<dbReference type="InterPro" id="IPR007560">
    <property type="entry name" value="Restrct_endonuc_IV_Mrr"/>
</dbReference>
<dbReference type="Proteomes" id="UP000321903">
    <property type="component" value="Unassembled WGS sequence"/>
</dbReference>
<accession>A0A5C6ZZ75</accession>